<dbReference type="AlphaFoldDB" id="A0AAD8IE91"/>
<evidence type="ECO:0000259" key="1">
    <source>
        <dbReference type="PROSITE" id="PS50994"/>
    </source>
</evidence>
<dbReference type="GO" id="GO:0003676">
    <property type="term" value="F:nucleic acid binding"/>
    <property type="evidence" value="ECO:0007669"/>
    <property type="project" value="InterPro"/>
</dbReference>
<organism evidence="2 3">
    <name type="scientific">Heracleum sosnowskyi</name>
    <dbReference type="NCBI Taxonomy" id="360622"/>
    <lineage>
        <taxon>Eukaryota</taxon>
        <taxon>Viridiplantae</taxon>
        <taxon>Streptophyta</taxon>
        <taxon>Embryophyta</taxon>
        <taxon>Tracheophyta</taxon>
        <taxon>Spermatophyta</taxon>
        <taxon>Magnoliopsida</taxon>
        <taxon>eudicotyledons</taxon>
        <taxon>Gunneridae</taxon>
        <taxon>Pentapetalae</taxon>
        <taxon>asterids</taxon>
        <taxon>campanulids</taxon>
        <taxon>Apiales</taxon>
        <taxon>Apiaceae</taxon>
        <taxon>Apioideae</taxon>
        <taxon>apioid superclade</taxon>
        <taxon>Tordylieae</taxon>
        <taxon>Tordyliinae</taxon>
        <taxon>Heracleum</taxon>
    </lineage>
</organism>
<dbReference type="InterPro" id="IPR036397">
    <property type="entry name" value="RNaseH_sf"/>
</dbReference>
<dbReference type="Proteomes" id="UP001237642">
    <property type="component" value="Unassembled WGS sequence"/>
</dbReference>
<dbReference type="PANTHER" id="PTHR35046:SF9">
    <property type="entry name" value="RNA-DIRECTED DNA POLYMERASE"/>
    <property type="match status" value="1"/>
</dbReference>
<dbReference type="Pfam" id="PF24626">
    <property type="entry name" value="SH3_Tf2-1"/>
    <property type="match status" value="1"/>
</dbReference>
<proteinExistence type="predicted"/>
<evidence type="ECO:0000313" key="2">
    <source>
        <dbReference type="EMBL" id="KAK1383396.1"/>
    </source>
</evidence>
<dbReference type="GO" id="GO:0015074">
    <property type="term" value="P:DNA integration"/>
    <property type="evidence" value="ECO:0007669"/>
    <property type="project" value="InterPro"/>
</dbReference>
<name>A0AAD8IE91_9APIA</name>
<keyword evidence="3" id="KW-1185">Reference proteome</keyword>
<reference evidence="2" key="2">
    <citation type="submission" date="2023-05" db="EMBL/GenBank/DDBJ databases">
        <authorList>
            <person name="Schelkunov M.I."/>
        </authorList>
    </citation>
    <scope>NUCLEOTIDE SEQUENCE</scope>
    <source>
        <strain evidence="2">Hsosn_3</strain>
        <tissue evidence="2">Leaf</tissue>
    </source>
</reference>
<dbReference type="InterPro" id="IPR012337">
    <property type="entry name" value="RNaseH-like_sf"/>
</dbReference>
<dbReference type="EMBL" id="JAUIZM010000005">
    <property type="protein sequence ID" value="KAK1383396.1"/>
    <property type="molecule type" value="Genomic_DNA"/>
</dbReference>
<dbReference type="SUPFAM" id="SSF53098">
    <property type="entry name" value="Ribonuclease H-like"/>
    <property type="match status" value="1"/>
</dbReference>
<comment type="caution">
    <text evidence="2">The sequence shown here is derived from an EMBL/GenBank/DDBJ whole genome shotgun (WGS) entry which is preliminary data.</text>
</comment>
<dbReference type="Gene3D" id="3.30.420.10">
    <property type="entry name" value="Ribonuclease H-like superfamily/Ribonuclease H"/>
    <property type="match status" value="1"/>
</dbReference>
<dbReference type="PANTHER" id="PTHR35046">
    <property type="entry name" value="ZINC KNUCKLE (CCHC-TYPE) FAMILY PROTEIN"/>
    <property type="match status" value="1"/>
</dbReference>
<reference evidence="2" key="1">
    <citation type="submission" date="2023-02" db="EMBL/GenBank/DDBJ databases">
        <title>Genome of toxic invasive species Heracleum sosnowskyi carries increased number of genes despite the absence of recent whole-genome duplications.</title>
        <authorList>
            <person name="Schelkunov M."/>
            <person name="Shtratnikova V."/>
            <person name="Makarenko M."/>
            <person name="Klepikova A."/>
            <person name="Omelchenko D."/>
            <person name="Novikova G."/>
            <person name="Obukhova E."/>
            <person name="Bogdanov V."/>
            <person name="Penin A."/>
            <person name="Logacheva M."/>
        </authorList>
    </citation>
    <scope>NUCLEOTIDE SEQUENCE</scope>
    <source>
        <strain evidence="2">Hsosn_3</strain>
        <tissue evidence="2">Leaf</tissue>
    </source>
</reference>
<evidence type="ECO:0000313" key="3">
    <source>
        <dbReference type="Proteomes" id="UP001237642"/>
    </source>
</evidence>
<feature type="domain" description="Integrase catalytic" evidence="1">
    <location>
        <begin position="1"/>
        <end position="91"/>
    </location>
</feature>
<accession>A0AAD8IE91</accession>
<dbReference type="InterPro" id="IPR001584">
    <property type="entry name" value="Integrase_cat-core"/>
</dbReference>
<dbReference type="Pfam" id="PF00665">
    <property type="entry name" value="rve"/>
    <property type="match status" value="1"/>
</dbReference>
<dbReference type="PROSITE" id="PS50994">
    <property type="entry name" value="INTEGRASE"/>
    <property type="match status" value="1"/>
</dbReference>
<protein>
    <submittedName>
        <fullName evidence="2">Chromo domain-containing protein</fullName>
    </submittedName>
</protein>
<dbReference type="InterPro" id="IPR056924">
    <property type="entry name" value="SH3_Tf2-1"/>
</dbReference>
<gene>
    <name evidence="2" type="ORF">POM88_021131</name>
</gene>
<sequence length="249" mass="28642">MDFVEQLPISNGKDVVLVIVDRFSKYGHFIALKHPFTSLEVVEVFLDNIFKLHGLPDSIVCDRDRIFTRNFWTTLFDKLGITMHFSSAYHPHLKCSPFEVLYGTKPVPLNLGGLQDMLIPVAQDMLQQRNLVLQVVKESLLKAQHRMKFFADQKRTERSFNLGDWVYMKLKPYRQQSVAIRTSLKLCSKFFGPFQVLEKIGTVAYKLKLPTHSKVHPVFNVSLLKKHVGSTPIIAEELPEMNQDDVVVL</sequence>